<proteinExistence type="predicted"/>
<feature type="region of interest" description="Disordered" evidence="1">
    <location>
        <begin position="52"/>
        <end position="104"/>
    </location>
</feature>
<dbReference type="Proteomes" id="UP000053240">
    <property type="component" value="Unassembled WGS sequence"/>
</dbReference>
<name>A0A0N1IQ94_PAPMA</name>
<evidence type="ECO:0000313" key="3">
    <source>
        <dbReference type="Proteomes" id="UP000053240"/>
    </source>
</evidence>
<dbReference type="EMBL" id="KQ459894">
    <property type="protein sequence ID" value="KPJ19532.1"/>
    <property type="molecule type" value="Genomic_DNA"/>
</dbReference>
<evidence type="ECO:0000256" key="1">
    <source>
        <dbReference type="SAM" id="MobiDB-lite"/>
    </source>
</evidence>
<feature type="compositionally biased region" description="Basic residues" evidence="1">
    <location>
        <begin position="74"/>
        <end position="84"/>
    </location>
</feature>
<dbReference type="InParanoid" id="A0A0N1IQ94"/>
<evidence type="ECO:0000313" key="2">
    <source>
        <dbReference type="EMBL" id="KPJ19532.1"/>
    </source>
</evidence>
<organism evidence="2 3">
    <name type="scientific">Papilio machaon</name>
    <name type="common">Old World swallowtail butterfly</name>
    <dbReference type="NCBI Taxonomy" id="76193"/>
    <lineage>
        <taxon>Eukaryota</taxon>
        <taxon>Metazoa</taxon>
        <taxon>Ecdysozoa</taxon>
        <taxon>Arthropoda</taxon>
        <taxon>Hexapoda</taxon>
        <taxon>Insecta</taxon>
        <taxon>Pterygota</taxon>
        <taxon>Neoptera</taxon>
        <taxon>Endopterygota</taxon>
        <taxon>Lepidoptera</taxon>
        <taxon>Glossata</taxon>
        <taxon>Ditrysia</taxon>
        <taxon>Papilionoidea</taxon>
        <taxon>Papilionidae</taxon>
        <taxon>Papilioninae</taxon>
        <taxon>Papilio</taxon>
    </lineage>
</organism>
<feature type="compositionally biased region" description="Basic and acidic residues" evidence="1">
    <location>
        <begin position="89"/>
        <end position="102"/>
    </location>
</feature>
<protein>
    <submittedName>
        <fullName evidence="2">Uncharacterized protein</fullName>
    </submittedName>
</protein>
<accession>A0A0N1IQ94</accession>
<dbReference type="AlphaFoldDB" id="A0A0N1IQ94"/>
<gene>
    <name evidence="2" type="ORF">RR48_01509</name>
</gene>
<reference evidence="2 3" key="1">
    <citation type="journal article" date="2015" name="Nat. Commun.">
        <title>Outbred genome sequencing and CRISPR/Cas9 gene editing in butterflies.</title>
        <authorList>
            <person name="Li X."/>
            <person name="Fan D."/>
            <person name="Zhang W."/>
            <person name="Liu G."/>
            <person name="Zhang L."/>
            <person name="Zhao L."/>
            <person name="Fang X."/>
            <person name="Chen L."/>
            <person name="Dong Y."/>
            <person name="Chen Y."/>
            <person name="Ding Y."/>
            <person name="Zhao R."/>
            <person name="Feng M."/>
            <person name="Zhu Y."/>
            <person name="Feng Y."/>
            <person name="Jiang X."/>
            <person name="Zhu D."/>
            <person name="Xiang H."/>
            <person name="Feng X."/>
            <person name="Li S."/>
            <person name="Wang J."/>
            <person name="Zhang G."/>
            <person name="Kronforst M.R."/>
            <person name="Wang W."/>
        </authorList>
    </citation>
    <scope>NUCLEOTIDE SEQUENCE [LARGE SCALE GENOMIC DNA]</scope>
    <source>
        <strain evidence="2">Ya'a_city_454_Pm</strain>
        <tissue evidence="2">Whole body</tissue>
    </source>
</reference>
<sequence length="191" mass="22544">MSLAHTDTMAAVLRDCKPFTRDYKIKVMESQEQLKKDPPVFERSVMLTRFKLSQQKRQLREKDNEPSKTQALKKSPKSSTKKQKQSPIKNKEKSQLNGEKNEFYPNKLKRNKIVNKIVLKPKNDLKVINWNDVKRKSIQMSPIVIRTNTLESMPDLASEYRRKQARKRKPQKIIIEKEECKTNKSIENFTK</sequence>
<keyword evidence="3" id="KW-1185">Reference proteome</keyword>